<dbReference type="InterPro" id="IPR046451">
    <property type="entry name" value="HgmA_C"/>
</dbReference>
<proteinExistence type="inferred from homology"/>
<comment type="similarity">
    <text evidence="3">Belongs to the homogentisate dioxygenase family.</text>
</comment>
<reference evidence="13" key="1">
    <citation type="submission" date="2021-02" db="EMBL/GenBank/DDBJ databases">
        <authorList>
            <person name="Dougan E. K."/>
            <person name="Rhodes N."/>
            <person name="Thang M."/>
            <person name="Chan C."/>
        </authorList>
    </citation>
    <scope>NUCLEOTIDE SEQUENCE</scope>
</reference>
<dbReference type="GO" id="GO:0006559">
    <property type="term" value="P:L-phenylalanine catabolic process"/>
    <property type="evidence" value="ECO:0007669"/>
    <property type="project" value="UniProtKB-UniPathway"/>
</dbReference>
<name>A0A813LUA2_POLGL</name>
<dbReference type="SUPFAM" id="SSF51182">
    <property type="entry name" value="RmlC-like cupins"/>
    <property type="match status" value="1"/>
</dbReference>
<evidence type="ECO:0000256" key="8">
    <source>
        <dbReference type="ARBA" id="ARBA00023004"/>
    </source>
</evidence>
<dbReference type="UniPathway" id="UPA00139">
    <property type="reaction ID" value="UER00339"/>
</dbReference>
<dbReference type="EMBL" id="CAJNNW010036925">
    <property type="protein sequence ID" value="CAE8738310.1"/>
    <property type="molecule type" value="Genomic_DNA"/>
</dbReference>
<dbReference type="EC" id="1.13.11.5" evidence="4"/>
<protein>
    <recommendedName>
        <fullName evidence="4">homogentisate 1,2-dioxygenase</fullName>
        <ecNumber evidence="4">1.13.11.5</ecNumber>
    </recommendedName>
</protein>
<dbReference type="AlphaFoldDB" id="A0A813LUA2"/>
<comment type="caution">
    <text evidence="13">The sequence shown here is derived from an EMBL/GenBank/DDBJ whole genome shotgun (WGS) entry which is preliminary data.</text>
</comment>
<dbReference type="Proteomes" id="UP000626109">
    <property type="component" value="Unassembled WGS sequence"/>
</dbReference>
<feature type="domain" description="Homogentisate 1,2-dioxygenase N-terminal" evidence="12">
    <location>
        <begin position="223"/>
        <end position="269"/>
    </location>
</feature>
<dbReference type="GO" id="GO:0004411">
    <property type="term" value="F:homogentisate 1,2-dioxygenase activity"/>
    <property type="evidence" value="ECO:0007669"/>
    <property type="project" value="UniProtKB-EC"/>
</dbReference>
<evidence type="ECO:0000313" key="13">
    <source>
        <dbReference type="EMBL" id="CAE8738310.1"/>
    </source>
</evidence>
<evidence type="ECO:0000256" key="1">
    <source>
        <dbReference type="ARBA" id="ARBA00001962"/>
    </source>
</evidence>
<comment type="pathway">
    <text evidence="2">Amino-acid degradation; L-phenylalanine degradation; acetoacetate and fumarate from L-phenylalanine: step 4/6.</text>
</comment>
<comment type="cofactor">
    <cofactor evidence="1 10">
        <name>Fe cation</name>
        <dbReference type="ChEBI" id="CHEBI:24875"/>
    </cofactor>
</comment>
<dbReference type="InterPro" id="IPR011051">
    <property type="entry name" value="RmlC_Cupin_sf"/>
</dbReference>
<keyword evidence="6" id="KW-0223">Dioxygenase</keyword>
<dbReference type="PANTHER" id="PTHR11056:SF0">
    <property type="entry name" value="HOMOGENTISATE 1,2-DIOXYGENASE"/>
    <property type="match status" value="1"/>
</dbReference>
<feature type="binding site" evidence="10">
    <location>
        <position position="331"/>
    </location>
    <ligand>
        <name>Fe cation</name>
        <dbReference type="ChEBI" id="CHEBI:24875"/>
    </ligand>
</feature>
<evidence type="ECO:0000259" key="11">
    <source>
        <dbReference type="Pfam" id="PF04209"/>
    </source>
</evidence>
<feature type="domain" description="Homogentisate 1,2-dioxygenase C-terminal" evidence="11">
    <location>
        <begin position="271"/>
        <end position="344"/>
    </location>
</feature>
<keyword evidence="8 10" id="KW-0408">Iron</keyword>
<dbReference type="InterPro" id="IPR046452">
    <property type="entry name" value="HgmA_N"/>
</dbReference>
<feature type="non-terminal residue" evidence="13">
    <location>
        <position position="1"/>
    </location>
</feature>
<dbReference type="Gene3D" id="2.60.120.10">
    <property type="entry name" value="Jelly Rolls"/>
    <property type="match status" value="1"/>
</dbReference>
<evidence type="ECO:0000256" key="4">
    <source>
        <dbReference type="ARBA" id="ARBA00013127"/>
    </source>
</evidence>
<dbReference type="InterPro" id="IPR005708">
    <property type="entry name" value="Homogentis_dOase"/>
</dbReference>
<dbReference type="PANTHER" id="PTHR11056">
    <property type="entry name" value="HOMOGENTISATE 1,2-DIOXYGENASE"/>
    <property type="match status" value="1"/>
</dbReference>
<evidence type="ECO:0000256" key="7">
    <source>
        <dbReference type="ARBA" id="ARBA00023002"/>
    </source>
</evidence>
<evidence type="ECO:0000256" key="9">
    <source>
        <dbReference type="PIRSR" id="PIRSR605708-1"/>
    </source>
</evidence>
<dbReference type="Pfam" id="PF20510">
    <property type="entry name" value="HgmA_N"/>
    <property type="match status" value="1"/>
</dbReference>
<dbReference type="InterPro" id="IPR014710">
    <property type="entry name" value="RmlC-like_jellyroll"/>
</dbReference>
<organism evidence="13 14">
    <name type="scientific">Polarella glacialis</name>
    <name type="common">Dinoflagellate</name>
    <dbReference type="NCBI Taxonomy" id="89957"/>
    <lineage>
        <taxon>Eukaryota</taxon>
        <taxon>Sar</taxon>
        <taxon>Alveolata</taxon>
        <taxon>Dinophyceae</taxon>
        <taxon>Suessiales</taxon>
        <taxon>Suessiaceae</taxon>
        <taxon>Polarella</taxon>
    </lineage>
</organism>
<evidence type="ECO:0000256" key="6">
    <source>
        <dbReference type="ARBA" id="ARBA00022964"/>
    </source>
</evidence>
<dbReference type="GO" id="GO:0006570">
    <property type="term" value="P:tyrosine metabolic process"/>
    <property type="evidence" value="ECO:0007669"/>
    <property type="project" value="InterPro"/>
</dbReference>
<feature type="binding site" evidence="10">
    <location>
        <position position="340"/>
    </location>
    <ligand>
        <name>homogentisate</name>
        <dbReference type="ChEBI" id="CHEBI:16169"/>
    </ligand>
</feature>
<dbReference type="GO" id="GO:0046872">
    <property type="term" value="F:metal ion binding"/>
    <property type="evidence" value="ECO:0007669"/>
    <property type="project" value="UniProtKB-KW"/>
</dbReference>
<sequence length="345" mass="38614">MHSRELAQRAKPRQVENQQLVQAELSLRWWNAINNYIQFLDNVSSYVHYLIAVQCSGSLRVRIPADVIFTSAPPLPVVVGFKSERQSGERYANKSPTLLKFFVTPHASGQFYISDGVRAHLLPQEGTWQLLATADGKAYVSNGTTAKWAEGFFPAAEEHVPPPSPTGSGALVNSFDSSFSEDFSPGKREFVSHVIKRVPAAIAVIEEMQQLHAEAVSILQTMQAQYDESEGDYELVSKFMGGLFRSEIRRSPLDVVAWYGNLVPCKYDMRLFNAINTVTYDHPDPSINTVLSSYTSTPGLANLDFVIFPPRWVPAEGTFRPPWFHRNCMSEFMGLLQGTYDAKPD</sequence>
<evidence type="ECO:0000256" key="5">
    <source>
        <dbReference type="ARBA" id="ARBA00022723"/>
    </source>
</evidence>
<feature type="binding site" evidence="10">
    <location>
        <position position="325"/>
    </location>
    <ligand>
        <name>Fe cation</name>
        <dbReference type="ChEBI" id="CHEBI:24875"/>
    </ligand>
</feature>
<evidence type="ECO:0000256" key="10">
    <source>
        <dbReference type="PIRSR" id="PIRSR605708-2"/>
    </source>
</evidence>
<dbReference type="GO" id="GO:0005737">
    <property type="term" value="C:cytoplasm"/>
    <property type="evidence" value="ECO:0007669"/>
    <property type="project" value="TreeGrafter"/>
</dbReference>
<dbReference type="Pfam" id="PF04209">
    <property type="entry name" value="HgmA_C"/>
    <property type="match status" value="1"/>
</dbReference>
<accession>A0A813LUA2</accession>
<evidence type="ECO:0000256" key="2">
    <source>
        <dbReference type="ARBA" id="ARBA00004704"/>
    </source>
</evidence>
<evidence type="ECO:0000256" key="3">
    <source>
        <dbReference type="ARBA" id="ARBA00007757"/>
    </source>
</evidence>
<keyword evidence="5 10" id="KW-0479">Metal-binding</keyword>
<evidence type="ECO:0000259" key="12">
    <source>
        <dbReference type="Pfam" id="PF20510"/>
    </source>
</evidence>
<keyword evidence="7" id="KW-0560">Oxidoreductase</keyword>
<gene>
    <name evidence="13" type="ORF">PGLA2088_LOCUS49133</name>
</gene>
<evidence type="ECO:0000313" key="14">
    <source>
        <dbReference type="Proteomes" id="UP000626109"/>
    </source>
</evidence>
<feature type="active site" description="Proton acceptor" evidence="9">
    <location>
        <position position="282"/>
    </location>
</feature>